<organism evidence="4 5">
    <name type="scientific">Streptomyces desertarenae</name>
    <dbReference type="NCBI Taxonomy" id="2666184"/>
    <lineage>
        <taxon>Bacteria</taxon>
        <taxon>Bacillati</taxon>
        <taxon>Actinomycetota</taxon>
        <taxon>Actinomycetes</taxon>
        <taxon>Kitasatosporales</taxon>
        <taxon>Streptomycetaceae</taxon>
        <taxon>Streptomyces</taxon>
    </lineage>
</organism>
<dbReference type="PRINTS" id="PR00038">
    <property type="entry name" value="HTHLUXR"/>
</dbReference>
<sequence length="917" mass="94766">MTSVGLNGRAPELARLRDLIDGAAPGVPTTVVFRGEPGIGKSALLGALGELAAGAGFQVAAASARHTPGRAFAAAGTVLGRLGTGSGAPGPAAALPSAPEGLHDLVDRVGAQTRHGPVLLCLDEASRADEWSLRWLLASSEITSPAPLVIALSEDPALEQDGSPMAELLAKARQFHLAGLPTAALPGFAAAHCGVALDEESAAVCHELTGGNPGLLRSLLHGYADSAPTARELRAAAGSAALPGGERWLGGLSAPALALARAVAVLDAEAEISQAAQLAGLAPRETLSPIDELVRRSVLANRTPLAFRHPLLAAMVTGGIPVGSRTALHLRAAEILRDGHFGATRVARQLMAAGPIGQGWTVRPLMLAARRLARDGRTEEAARHLRRVLREKLAPQVRSAVRCELAGLEEFADPEGAARRLEAARQEADDPEAATDYAVALAGLLVRCGRPADALAVLDDTADRLGPAAPDHFLRLRTHKALVCLGGPPWLVGAAGPPDDLAADPPAQDAARRELAGLRAAHAVGVGADRPEAVRQARLALAGGRDGPDRSFWHGCSTLVHADELTEAWTHGSRARPADAARPGQWDHVCAELLRARICRIRGDLPGAVGALAPMADLLRRTASGARLPAALSVAALVEAHALMGDTGTAAALLADCGLEGELPPRQDTVAVLSARAALWEHAGDLPRALEDCLAAGRLATECGVRNPAVAAWRSRAARLLTSLGRREEAARFAAAELEDARRWGTPRAVGTARHALAVTEPEAERVASLAAAVRLLADSPARLELAVARFDLGTALDGAGRPAEARGELAAALSAAEACGARPLAARITAVLREADAAGDDPGADPLLSDLTPQELRILCLARDGHTNRQIAGKLFVTVRTVEFHLSGVYRKLGISGRGQLPGIAPATAGSRAAHR</sequence>
<keyword evidence="2" id="KW-0067">ATP-binding</keyword>
<evidence type="ECO:0000256" key="2">
    <source>
        <dbReference type="ARBA" id="ARBA00022840"/>
    </source>
</evidence>
<dbReference type="PROSITE" id="PS50043">
    <property type="entry name" value="HTH_LUXR_2"/>
    <property type="match status" value="1"/>
</dbReference>
<protein>
    <submittedName>
        <fullName evidence="4">LuxR C-terminal-related transcriptional regulator</fullName>
    </submittedName>
</protein>
<dbReference type="PANTHER" id="PTHR16305">
    <property type="entry name" value="TESTICULAR SOLUBLE ADENYLYL CYCLASE"/>
    <property type="match status" value="1"/>
</dbReference>
<evidence type="ECO:0000313" key="5">
    <source>
        <dbReference type="Proteomes" id="UP001597365"/>
    </source>
</evidence>
<reference evidence="5" key="1">
    <citation type="journal article" date="2019" name="Int. J. Syst. Evol. Microbiol.">
        <title>The Global Catalogue of Microorganisms (GCM) 10K type strain sequencing project: providing services to taxonomists for standard genome sequencing and annotation.</title>
        <authorList>
            <consortium name="The Broad Institute Genomics Platform"/>
            <consortium name="The Broad Institute Genome Sequencing Center for Infectious Disease"/>
            <person name="Wu L."/>
            <person name="Ma J."/>
        </authorList>
    </citation>
    <scope>NUCLEOTIDE SEQUENCE [LARGE SCALE GENOMIC DNA]</scope>
    <source>
        <strain evidence="5">CGMCC 4.7455</strain>
    </source>
</reference>
<dbReference type="InterPro" id="IPR027417">
    <property type="entry name" value="P-loop_NTPase"/>
</dbReference>
<feature type="domain" description="HTH luxR-type" evidence="3">
    <location>
        <begin position="845"/>
        <end position="910"/>
    </location>
</feature>
<dbReference type="InterPro" id="IPR003593">
    <property type="entry name" value="AAA+_ATPase"/>
</dbReference>
<dbReference type="SUPFAM" id="SSF52540">
    <property type="entry name" value="P-loop containing nucleoside triphosphate hydrolases"/>
    <property type="match status" value="1"/>
</dbReference>
<dbReference type="RefSeq" id="WP_380900731.1">
    <property type="nucleotide sequence ID" value="NZ_JBHUFU010000008.1"/>
</dbReference>
<dbReference type="InterPro" id="IPR011990">
    <property type="entry name" value="TPR-like_helical_dom_sf"/>
</dbReference>
<dbReference type="EMBL" id="JBHUFU010000008">
    <property type="protein sequence ID" value="MFD1831130.1"/>
    <property type="molecule type" value="Genomic_DNA"/>
</dbReference>
<dbReference type="InterPro" id="IPR041664">
    <property type="entry name" value="AAA_16"/>
</dbReference>
<dbReference type="SMART" id="SM00421">
    <property type="entry name" value="HTH_LUXR"/>
    <property type="match status" value="1"/>
</dbReference>
<accession>A0ABW4PME0</accession>
<comment type="caution">
    <text evidence="4">The sequence shown here is derived from an EMBL/GenBank/DDBJ whole genome shotgun (WGS) entry which is preliminary data.</text>
</comment>
<name>A0ABW4PME0_9ACTN</name>
<evidence type="ECO:0000313" key="4">
    <source>
        <dbReference type="EMBL" id="MFD1831130.1"/>
    </source>
</evidence>
<gene>
    <name evidence="4" type="ORF">ACFSJS_15800</name>
</gene>
<proteinExistence type="predicted"/>
<dbReference type="SUPFAM" id="SSF48452">
    <property type="entry name" value="TPR-like"/>
    <property type="match status" value="1"/>
</dbReference>
<dbReference type="Pfam" id="PF00196">
    <property type="entry name" value="GerE"/>
    <property type="match status" value="1"/>
</dbReference>
<evidence type="ECO:0000259" key="3">
    <source>
        <dbReference type="PROSITE" id="PS50043"/>
    </source>
</evidence>
<dbReference type="Proteomes" id="UP001597365">
    <property type="component" value="Unassembled WGS sequence"/>
</dbReference>
<dbReference type="PANTHER" id="PTHR16305:SF28">
    <property type="entry name" value="GUANYLATE CYCLASE DOMAIN-CONTAINING PROTEIN"/>
    <property type="match status" value="1"/>
</dbReference>
<dbReference type="InterPro" id="IPR016032">
    <property type="entry name" value="Sig_transdc_resp-reg_C-effctor"/>
</dbReference>
<dbReference type="InterPro" id="IPR000792">
    <property type="entry name" value="Tscrpt_reg_LuxR_C"/>
</dbReference>
<keyword evidence="1" id="KW-0547">Nucleotide-binding</keyword>
<evidence type="ECO:0000256" key="1">
    <source>
        <dbReference type="ARBA" id="ARBA00022741"/>
    </source>
</evidence>
<dbReference type="InterPro" id="IPR036388">
    <property type="entry name" value="WH-like_DNA-bd_sf"/>
</dbReference>
<dbReference type="CDD" id="cd06170">
    <property type="entry name" value="LuxR_C_like"/>
    <property type="match status" value="1"/>
</dbReference>
<dbReference type="SUPFAM" id="SSF46894">
    <property type="entry name" value="C-terminal effector domain of the bipartite response regulators"/>
    <property type="match status" value="1"/>
</dbReference>
<dbReference type="Pfam" id="PF13191">
    <property type="entry name" value="AAA_16"/>
    <property type="match status" value="1"/>
</dbReference>
<dbReference type="Gene3D" id="1.10.10.10">
    <property type="entry name" value="Winged helix-like DNA-binding domain superfamily/Winged helix DNA-binding domain"/>
    <property type="match status" value="1"/>
</dbReference>
<dbReference type="SMART" id="SM00382">
    <property type="entry name" value="AAA"/>
    <property type="match status" value="1"/>
</dbReference>
<keyword evidence="5" id="KW-1185">Reference proteome</keyword>